<proteinExistence type="predicted"/>
<dbReference type="RefSeq" id="WP_207051217.1">
    <property type="nucleotide sequence ID" value="NZ_JAFIMU010000007.1"/>
</dbReference>
<dbReference type="InterPro" id="IPR036249">
    <property type="entry name" value="Thioredoxin-like_sf"/>
</dbReference>
<dbReference type="SFLD" id="SFLDG01150">
    <property type="entry name" value="Main.1:_Beta-like"/>
    <property type="match status" value="1"/>
</dbReference>
<name>A0ABS3DC08_9BACT</name>
<dbReference type="InterPro" id="IPR036282">
    <property type="entry name" value="Glutathione-S-Trfase_C_sf"/>
</dbReference>
<dbReference type="InterPro" id="IPR010987">
    <property type="entry name" value="Glutathione-S-Trfase_C-like"/>
</dbReference>
<dbReference type="PANTHER" id="PTHR44051:SF21">
    <property type="entry name" value="GLUTATHIONE S-TRANSFERASE FAMILY PROTEIN"/>
    <property type="match status" value="1"/>
</dbReference>
<dbReference type="SUPFAM" id="SSF52833">
    <property type="entry name" value="Thioredoxin-like"/>
    <property type="match status" value="1"/>
</dbReference>
<dbReference type="Gene3D" id="1.20.1050.10">
    <property type="match status" value="1"/>
</dbReference>
<protein>
    <submittedName>
        <fullName evidence="3">Glutathione S-transferase family protein</fullName>
    </submittedName>
</protein>
<dbReference type="SFLD" id="SFLDG00358">
    <property type="entry name" value="Main_(cytGST)"/>
    <property type="match status" value="1"/>
</dbReference>
<dbReference type="Pfam" id="PF13410">
    <property type="entry name" value="GST_C_2"/>
    <property type="match status" value="1"/>
</dbReference>
<dbReference type="PROSITE" id="PS50405">
    <property type="entry name" value="GST_CTER"/>
    <property type="match status" value="1"/>
</dbReference>
<sequence length="201" mass="22160">MKLYFAPRTRAVRPRWLLEELGVPYELVRLDLARQENTAPAYLAVNPLGELPALVDGDVTLLESLAICLHLADRFPEKHLAPPVGSAERAAYYGWMAFAELSLDPVVMVFHRDMQAPAEREPSDAAVEKHRARLTAVLDVIQKGLGGREVLVGQTFTAADVVMASILHLANTLMLLGGHPELVAYVRRHSLRPAVRRAVTG</sequence>
<evidence type="ECO:0000313" key="4">
    <source>
        <dbReference type="Proteomes" id="UP000664052"/>
    </source>
</evidence>
<reference evidence="3 4" key="1">
    <citation type="submission" date="2021-02" db="EMBL/GenBank/DDBJ databases">
        <title>De Novo genome assembly of isolated myxobacteria.</title>
        <authorList>
            <person name="Stevens D.C."/>
        </authorList>
    </citation>
    <scope>NUCLEOTIDE SEQUENCE [LARGE SCALE GENOMIC DNA]</scope>
    <source>
        <strain evidence="3 4">ATCC 29039</strain>
    </source>
</reference>
<dbReference type="InterPro" id="IPR040079">
    <property type="entry name" value="Glutathione_S-Trfase"/>
</dbReference>
<dbReference type="PROSITE" id="PS50404">
    <property type="entry name" value="GST_NTER"/>
    <property type="match status" value="1"/>
</dbReference>
<dbReference type="Pfam" id="PF02798">
    <property type="entry name" value="GST_N"/>
    <property type="match status" value="1"/>
</dbReference>
<dbReference type="SFLD" id="SFLDS00019">
    <property type="entry name" value="Glutathione_Transferase_(cytos"/>
    <property type="match status" value="1"/>
</dbReference>
<dbReference type="CDD" id="cd03046">
    <property type="entry name" value="GST_N_GTT1_like"/>
    <property type="match status" value="1"/>
</dbReference>
<dbReference type="EMBL" id="JAFIMU010000007">
    <property type="protein sequence ID" value="MBN8228386.1"/>
    <property type="molecule type" value="Genomic_DNA"/>
</dbReference>
<accession>A0ABS3DC08</accession>
<feature type="domain" description="GST C-terminal" evidence="2">
    <location>
        <begin position="85"/>
        <end position="201"/>
    </location>
</feature>
<dbReference type="InterPro" id="IPR004045">
    <property type="entry name" value="Glutathione_S-Trfase_N"/>
</dbReference>
<gene>
    <name evidence="3" type="ORF">JYK02_12825</name>
</gene>
<dbReference type="PANTHER" id="PTHR44051">
    <property type="entry name" value="GLUTATHIONE S-TRANSFERASE-RELATED"/>
    <property type="match status" value="1"/>
</dbReference>
<evidence type="ECO:0000259" key="2">
    <source>
        <dbReference type="PROSITE" id="PS50405"/>
    </source>
</evidence>
<evidence type="ECO:0000313" key="3">
    <source>
        <dbReference type="EMBL" id="MBN8228386.1"/>
    </source>
</evidence>
<feature type="domain" description="GST N-terminal" evidence="1">
    <location>
        <begin position="1"/>
        <end position="79"/>
    </location>
</feature>
<dbReference type="Gene3D" id="3.40.30.10">
    <property type="entry name" value="Glutaredoxin"/>
    <property type="match status" value="1"/>
</dbReference>
<dbReference type="Proteomes" id="UP000664052">
    <property type="component" value="Unassembled WGS sequence"/>
</dbReference>
<organism evidence="3 4">
    <name type="scientific">Corallococcus macrosporus</name>
    <dbReference type="NCBI Taxonomy" id="35"/>
    <lineage>
        <taxon>Bacteria</taxon>
        <taxon>Pseudomonadati</taxon>
        <taxon>Myxococcota</taxon>
        <taxon>Myxococcia</taxon>
        <taxon>Myxococcales</taxon>
        <taxon>Cystobacterineae</taxon>
        <taxon>Myxococcaceae</taxon>
        <taxon>Corallococcus</taxon>
    </lineage>
</organism>
<comment type="caution">
    <text evidence="3">The sequence shown here is derived from an EMBL/GenBank/DDBJ whole genome shotgun (WGS) entry which is preliminary data.</text>
</comment>
<dbReference type="CDD" id="cd03207">
    <property type="entry name" value="GST_C_8"/>
    <property type="match status" value="1"/>
</dbReference>
<dbReference type="SUPFAM" id="SSF47616">
    <property type="entry name" value="GST C-terminal domain-like"/>
    <property type="match status" value="1"/>
</dbReference>
<keyword evidence="4" id="KW-1185">Reference proteome</keyword>
<evidence type="ECO:0000259" key="1">
    <source>
        <dbReference type="PROSITE" id="PS50404"/>
    </source>
</evidence>